<comment type="caution">
    <text evidence="1">The sequence shown here is derived from an EMBL/GenBank/DDBJ whole genome shotgun (WGS) entry which is preliminary data.</text>
</comment>
<dbReference type="EMBL" id="JAAOLE020000001">
    <property type="protein sequence ID" value="NVI46405.1"/>
    <property type="molecule type" value="Genomic_DNA"/>
</dbReference>
<proteinExistence type="predicted"/>
<sequence length="139" mass="15870">MKSFPRHCSENCLTLAACIKDGCKAPVQPDLRLVCEECEYFFDAADPRASILNTDEFGPKCPACAIQLHGGTEAWALANGCQGIWGDTIRWTKAEAVELLKDTHKDTESRVIPVRVYEEADSYRIELREYREREWEKSR</sequence>
<reference evidence="1" key="1">
    <citation type="submission" date="2020-06" db="EMBL/GenBank/DDBJ databases">
        <title>Whole Genome Sequence of Bradyrhizobium sp. Strain 1S1.</title>
        <authorList>
            <person name="Bromfield E.S.P."/>
            <person name="Cloutier S."/>
        </authorList>
    </citation>
    <scope>NUCLEOTIDE SEQUENCE [LARGE SCALE GENOMIC DNA]</scope>
    <source>
        <strain evidence="1">1S1</strain>
    </source>
</reference>
<accession>A0A973W3E3</accession>
<evidence type="ECO:0000313" key="1">
    <source>
        <dbReference type="EMBL" id="NVI46405.1"/>
    </source>
</evidence>
<organism evidence="1">
    <name type="scientific">Bradyrhizobium septentrionale</name>
    <dbReference type="NCBI Taxonomy" id="1404411"/>
    <lineage>
        <taxon>Bacteria</taxon>
        <taxon>Pseudomonadati</taxon>
        <taxon>Pseudomonadota</taxon>
        <taxon>Alphaproteobacteria</taxon>
        <taxon>Hyphomicrobiales</taxon>
        <taxon>Nitrobacteraceae</taxon>
        <taxon>Bradyrhizobium</taxon>
    </lineage>
</organism>
<gene>
    <name evidence="1" type="ORF">HAP48_026290</name>
</gene>
<name>A0A973W3E3_9BRAD</name>
<dbReference type="RefSeq" id="WP_166205728.1">
    <property type="nucleotide sequence ID" value="NZ_CP088285.1"/>
</dbReference>
<dbReference type="AlphaFoldDB" id="A0A973W3E3"/>
<protein>
    <submittedName>
        <fullName evidence="1">Uncharacterized protein</fullName>
    </submittedName>
</protein>